<feature type="transmembrane region" description="Helical" evidence="1">
    <location>
        <begin position="46"/>
        <end position="66"/>
    </location>
</feature>
<keyword evidence="1" id="KW-1133">Transmembrane helix</keyword>
<evidence type="ECO:0000256" key="1">
    <source>
        <dbReference type="SAM" id="Phobius"/>
    </source>
</evidence>
<reference evidence="2 3" key="1">
    <citation type="submission" date="2019-03" db="EMBL/GenBank/DDBJ databases">
        <title>Diversity of the mouse oral microbiome.</title>
        <authorList>
            <person name="Joseph S."/>
            <person name="Aduse-Opoku J."/>
            <person name="Curtis M."/>
            <person name="Wade W."/>
            <person name="Hashim A."/>
        </authorList>
    </citation>
    <scope>NUCLEOTIDE SEQUENCE [LARGE SCALE GENOMIC DNA]</scope>
    <source>
        <strain evidence="2 3">P1012</strain>
    </source>
</reference>
<keyword evidence="1" id="KW-0812">Transmembrane</keyword>
<evidence type="ECO:0000313" key="3">
    <source>
        <dbReference type="Proteomes" id="UP000298358"/>
    </source>
</evidence>
<evidence type="ECO:0008006" key="4">
    <source>
        <dbReference type="Google" id="ProtNLM"/>
    </source>
</evidence>
<dbReference type="AlphaFoldDB" id="A0A4Y9FT27"/>
<keyword evidence="3" id="KW-1185">Reference proteome</keyword>
<feature type="transmembrane region" description="Helical" evidence="1">
    <location>
        <begin position="12"/>
        <end position="34"/>
    </location>
</feature>
<dbReference type="RefSeq" id="WP_135114888.1">
    <property type="nucleotide sequence ID" value="NZ_JADGLL010000027.1"/>
</dbReference>
<accession>A0A4Y9FT27</accession>
<dbReference type="EMBL" id="SPQB01000027">
    <property type="protein sequence ID" value="TFU32387.1"/>
    <property type="molecule type" value="Genomic_DNA"/>
</dbReference>
<comment type="caution">
    <text evidence="2">The sequence shown here is derived from an EMBL/GenBank/DDBJ whole genome shotgun (WGS) entry which is preliminary data.</text>
</comment>
<evidence type="ECO:0000313" key="2">
    <source>
        <dbReference type="EMBL" id="TFU32387.1"/>
    </source>
</evidence>
<gene>
    <name evidence="2" type="ORF">E4U02_11015</name>
</gene>
<sequence length="78" mass="8341">MPANPIVPAGYDVVWIVVAAVQLVLLVVSVAIVWRERGKLDGVTTAIWVVVAVVLPVVFLAAWGIARLSGRRKHAISS</sequence>
<dbReference type="Proteomes" id="UP000298358">
    <property type="component" value="Unassembled WGS sequence"/>
</dbReference>
<keyword evidence="1" id="KW-0472">Membrane</keyword>
<organism evidence="2 3">
    <name type="scientific">Microbacterium paludicola</name>
    <dbReference type="NCBI Taxonomy" id="300019"/>
    <lineage>
        <taxon>Bacteria</taxon>
        <taxon>Bacillati</taxon>
        <taxon>Actinomycetota</taxon>
        <taxon>Actinomycetes</taxon>
        <taxon>Micrococcales</taxon>
        <taxon>Microbacteriaceae</taxon>
        <taxon>Microbacterium</taxon>
    </lineage>
</organism>
<proteinExistence type="predicted"/>
<name>A0A4Y9FT27_9MICO</name>
<protein>
    <recommendedName>
        <fullName evidence="4">Cardiolipin synthase N-terminal domain-containing protein</fullName>
    </recommendedName>
</protein>